<evidence type="ECO:0000313" key="5">
    <source>
        <dbReference type="Proteomes" id="UP001516023"/>
    </source>
</evidence>
<organism evidence="3 5">
    <name type="scientific">Cyclotella cryptica</name>
    <dbReference type="NCBI Taxonomy" id="29204"/>
    <lineage>
        <taxon>Eukaryota</taxon>
        <taxon>Sar</taxon>
        <taxon>Stramenopiles</taxon>
        <taxon>Ochrophyta</taxon>
        <taxon>Bacillariophyta</taxon>
        <taxon>Coscinodiscophyceae</taxon>
        <taxon>Thalassiosirophycidae</taxon>
        <taxon>Stephanodiscales</taxon>
        <taxon>Stephanodiscaceae</taxon>
        <taxon>Cyclotella</taxon>
    </lineage>
</organism>
<dbReference type="EMBL" id="JABMIG020000397">
    <property type="protein sequence ID" value="KAL3779263.1"/>
    <property type="molecule type" value="Genomic_DNA"/>
</dbReference>
<proteinExistence type="predicted"/>
<dbReference type="PANTHER" id="PTHR46472">
    <property type="entry name" value="NUCLEOREDOXIN"/>
    <property type="match status" value="1"/>
</dbReference>
<reference evidence="3 5" key="1">
    <citation type="journal article" date="2020" name="G3 (Bethesda)">
        <title>Improved Reference Genome for Cyclotella cryptica CCMP332, a Model for Cell Wall Morphogenesis, Salinity Adaptation, and Lipid Production in Diatoms (Bacillariophyta).</title>
        <authorList>
            <person name="Roberts W.R."/>
            <person name="Downey K.M."/>
            <person name="Ruck E.C."/>
            <person name="Traller J.C."/>
            <person name="Alverson A.J."/>
        </authorList>
    </citation>
    <scope>NUCLEOTIDE SEQUENCE [LARGE SCALE GENOMIC DNA]</scope>
    <source>
        <strain evidence="3 5">CCMP332</strain>
    </source>
</reference>
<name>A0ABD3NR11_9STRA</name>
<dbReference type="InterPro" id="IPR036249">
    <property type="entry name" value="Thioredoxin-like_sf"/>
</dbReference>
<dbReference type="Gene3D" id="3.40.30.10">
    <property type="entry name" value="Glutaredoxin"/>
    <property type="match status" value="1"/>
</dbReference>
<dbReference type="EMBL" id="JABMIG020000445">
    <property type="protein sequence ID" value="KAL3777728.1"/>
    <property type="molecule type" value="Genomic_DNA"/>
</dbReference>
<dbReference type="PANTHER" id="PTHR46472:SF1">
    <property type="entry name" value="NUCLEOREDOXIN"/>
    <property type="match status" value="1"/>
</dbReference>
<feature type="domain" description="Thioredoxin-like fold" evidence="2">
    <location>
        <begin position="21"/>
        <end position="116"/>
    </location>
</feature>
<keyword evidence="1" id="KW-1133">Transmembrane helix</keyword>
<feature type="transmembrane region" description="Helical" evidence="1">
    <location>
        <begin position="163"/>
        <end position="185"/>
    </location>
</feature>
<evidence type="ECO:0000313" key="4">
    <source>
        <dbReference type="EMBL" id="KAL3779263.1"/>
    </source>
</evidence>
<evidence type="ECO:0000313" key="3">
    <source>
        <dbReference type="EMBL" id="KAL3777728.1"/>
    </source>
</evidence>
<gene>
    <name evidence="3" type="ORF">HJC23_005361</name>
    <name evidence="4" type="ORF">HJC23_009200</name>
</gene>
<keyword evidence="1" id="KW-0472">Membrane</keyword>
<dbReference type="Proteomes" id="UP001516023">
    <property type="component" value="Unassembled WGS sequence"/>
</dbReference>
<keyword evidence="1" id="KW-0812">Transmembrane</keyword>
<evidence type="ECO:0000259" key="2">
    <source>
        <dbReference type="Pfam" id="PF13905"/>
    </source>
</evidence>
<evidence type="ECO:0000256" key="1">
    <source>
        <dbReference type="SAM" id="Phobius"/>
    </source>
</evidence>
<accession>A0ABD3NR11</accession>
<comment type="caution">
    <text evidence="3">The sequence shown here is derived from an EMBL/GenBank/DDBJ whole genome shotgun (WGS) entry which is preliminary data.</text>
</comment>
<dbReference type="Pfam" id="PF13905">
    <property type="entry name" value="Thioredoxin_8"/>
    <property type="match status" value="1"/>
</dbReference>
<keyword evidence="5" id="KW-1185">Reference proteome</keyword>
<sequence>MVYDWTIFYASAFNQIDHPNLSFACHRCPPCRAFTPKLIDFYNTSCNNNNHDLEVIFISSDRDEESFSTYFGKMPWLASVPAFSGMDANERQRKLADMFKIQGIPSLIILDAKTGNFITDDARNQVIQATTDEAKLALLESWKAAEAVPIEQAVFASGGSNSWLGSIFLFFARNPVFMIGMFYFVKRSLRYLEELGKTDEGIEGGKSEL</sequence>
<dbReference type="InterPro" id="IPR012336">
    <property type="entry name" value="Thioredoxin-like_fold"/>
</dbReference>
<dbReference type="SUPFAM" id="SSF52833">
    <property type="entry name" value="Thioredoxin-like"/>
    <property type="match status" value="1"/>
</dbReference>
<reference evidence="3" key="2">
    <citation type="submission" date="2024-11" db="EMBL/GenBank/DDBJ databases">
        <authorList>
            <person name="Roberts W.R."/>
            <person name="Alverson A.J."/>
        </authorList>
    </citation>
    <scope>NUCLEOTIDE SEQUENCE</scope>
    <source>
        <strain evidence="3">CCMP332</strain>
    </source>
</reference>
<protein>
    <recommendedName>
        <fullName evidence="2">Thioredoxin-like fold domain-containing protein</fullName>
    </recommendedName>
</protein>
<dbReference type="AlphaFoldDB" id="A0ABD3NR11"/>